<evidence type="ECO:0000256" key="5">
    <source>
        <dbReference type="ARBA" id="ARBA00020910"/>
    </source>
</evidence>
<evidence type="ECO:0000256" key="8">
    <source>
        <dbReference type="ARBA" id="ARBA00022723"/>
    </source>
</evidence>
<evidence type="ECO:0000313" key="14">
    <source>
        <dbReference type="EMBL" id="CAD7287771.1"/>
    </source>
</evidence>
<evidence type="ECO:0000313" key="15">
    <source>
        <dbReference type="Proteomes" id="UP000789803"/>
    </source>
</evidence>
<keyword evidence="9" id="KW-0862">Zinc</keyword>
<evidence type="ECO:0000256" key="9">
    <source>
        <dbReference type="ARBA" id="ARBA00022833"/>
    </source>
</evidence>
<evidence type="ECO:0000256" key="4">
    <source>
        <dbReference type="ARBA" id="ARBA00011738"/>
    </source>
</evidence>
<accession>A0ABM8Q4F7</accession>
<keyword evidence="7" id="KW-0678">Repressor</keyword>
<evidence type="ECO:0000256" key="1">
    <source>
        <dbReference type="ARBA" id="ARBA00002997"/>
    </source>
</evidence>
<dbReference type="Gene3D" id="1.10.10.10">
    <property type="entry name" value="Winged helix-like DNA-binding domain superfamily/Winged helix DNA-binding domain"/>
    <property type="match status" value="1"/>
</dbReference>
<dbReference type="Pfam" id="PF01475">
    <property type="entry name" value="FUR"/>
    <property type="match status" value="1"/>
</dbReference>
<evidence type="ECO:0000256" key="2">
    <source>
        <dbReference type="ARBA" id="ARBA00004496"/>
    </source>
</evidence>
<comment type="caution">
    <text evidence="14">The sequence shown here is derived from an EMBL/GenBank/DDBJ whole genome shotgun (WGS) entry which is preliminary data.</text>
</comment>
<comment type="function">
    <text evidence="1">Acts as a global negative controlling element, employing Fe(2+) as a cofactor to bind the operator of the repressed genes.</text>
</comment>
<evidence type="ECO:0000256" key="13">
    <source>
        <dbReference type="ARBA" id="ARBA00023163"/>
    </source>
</evidence>
<keyword evidence="10" id="KW-0408">Iron</keyword>
<keyword evidence="11" id="KW-0805">Transcription regulation</keyword>
<keyword evidence="6" id="KW-0963">Cytoplasm</keyword>
<protein>
    <recommendedName>
        <fullName evidence="5">Ferric uptake regulation protein</fullName>
    </recommendedName>
</protein>
<dbReference type="Proteomes" id="UP000789803">
    <property type="component" value="Unassembled WGS sequence"/>
</dbReference>
<name>A0ABM8Q4F7_9BACT</name>
<evidence type="ECO:0000256" key="3">
    <source>
        <dbReference type="ARBA" id="ARBA00007957"/>
    </source>
</evidence>
<evidence type="ECO:0000256" key="7">
    <source>
        <dbReference type="ARBA" id="ARBA00022491"/>
    </source>
</evidence>
<evidence type="ECO:0000256" key="12">
    <source>
        <dbReference type="ARBA" id="ARBA00023125"/>
    </source>
</evidence>
<dbReference type="CDD" id="cd07153">
    <property type="entry name" value="Fur_like"/>
    <property type="match status" value="1"/>
</dbReference>
<comment type="similarity">
    <text evidence="3">Belongs to the Fur family.</text>
</comment>
<reference evidence="14 15" key="1">
    <citation type="submission" date="2020-11" db="EMBL/GenBank/DDBJ databases">
        <authorList>
            <person name="Peeters C."/>
        </authorList>
    </citation>
    <scope>NUCLEOTIDE SEQUENCE [LARGE SCALE GENOMIC DNA]</scope>
    <source>
        <strain evidence="14 15">LMG 7974</strain>
    </source>
</reference>
<keyword evidence="13" id="KW-0804">Transcription</keyword>
<proteinExistence type="inferred from homology"/>
<dbReference type="SUPFAM" id="SSF46785">
    <property type="entry name" value="Winged helix' DNA-binding domain"/>
    <property type="match status" value="1"/>
</dbReference>
<dbReference type="Gene3D" id="3.30.1490.190">
    <property type="match status" value="1"/>
</dbReference>
<gene>
    <name evidence="14" type="primary">fur_1</name>
    <name evidence="14" type="ORF">LMG7974_00652</name>
</gene>
<evidence type="ECO:0000256" key="11">
    <source>
        <dbReference type="ARBA" id="ARBA00023015"/>
    </source>
</evidence>
<dbReference type="EMBL" id="CAJHOF010000004">
    <property type="protein sequence ID" value="CAD7287771.1"/>
    <property type="molecule type" value="Genomic_DNA"/>
</dbReference>
<keyword evidence="15" id="KW-1185">Reference proteome</keyword>
<dbReference type="InterPro" id="IPR002481">
    <property type="entry name" value="FUR"/>
</dbReference>
<keyword evidence="12" id="KW-0238">DNA-binding</keyword>
<dbReference type="RefSeq" id="WP_229932468.1">
    <property type="nucleotide sequence ID" value="NZ_CAJHOF010000004.1"/>
</dbReference>
<dbReference type="PANTHER" id="PTHR33202:SF2">
    <property type="entry name" value="FERRIC UPTAKE REGULATION PROTEIN"/>
    <property type="match status" value="1"/>
</dbReference>
<dbReference type="InterPro" id="IPR036388">
    <property type="entry name" value="WH-like_DNA-bd_sf"/>
</dbReference>
<organism evidence="14 15">
    <name type="scientific">Campylobacter majalis</name>
    <dbReference type="NCBI Taxonomy" id="2790656"/>
    <lineage>
        <taxon>Bacteria</taxon>
        <taxon>Pseudomonadati</taxon>
        <taxon>Campylobacterota</taxon>
        <taxon>Epsilonproteobacteria</taxon>
        <taxon>Campylobacterales</taxon>
        <taxon>Campylobacteraceae</taxon>
        <taxon>Campylobacter</taxon>
    </lineage>
</organism>
<dbReference type="InterPro" id="IPR036390">
    <property type="entry name" value="WH_DNA-bd_sf"/>
</dbReference>
<evidence type="ECO:0000256" key="10">
    <source>
        <dbReference type="ARBA" id="ARBA00023004"/>
    </source>
</evidence>
<keyword evidence="8" id="KW-0479">Metal-binding</keyword>
<comment type="subunit">
    <text evidence="4">Homodimer.</text>
</comment>
<evidence type="ECO:0000256" key="6">
    <source>
        <dbReference type="ARBA" id="ARBA00022490"/>
    </source>
</evidence>
<dbReference type="InterPro" id="IPR043135">
    <property type="entry name" value="Fur_C"/>
</dbReference>
<comment type="subcellular location">
    <subcellularLocation>
        <location evidence="2">Cytoplasm</location>
    </subcellularLocation>
</comment>
<dbReference type="PANTHER" id="PTHR33202">
    <property type="entry name" value="ZINC UPTAKE REGULATION PROTEIN"/>
    <property type="match status" value="1"/>
</dbReference>
<sequence length="145" mass="17023">MQNFENFYKSFSSLSNDLNHKNSYIKERILNILYFSDTHLSANEIQAIFRKNYRENISLPAIYALLNFLDECKLSNVYIDNGVRKYELNLKTHHDHIICEKCRKAISFCDEVIEKRQHEIAYANGFELVGHSMILYGICSECSKN</sequence>